<keyword evidence="3" id="KW-1185">Reference proteome</keyword>
<dbReference type="InParanoid" id="G0EFA3"/>
<gene>
    <name evidence="2" type="ordered locus">Pyrfu_0274</name>
</gene>
<keyword evidence="1" id="KW-0547">Nucleotide-binding</keyword>
<dbReference type="GO" id="GO:0016301">
    <property type="term" value="F:kinase activity"/>
    <property type="evidence" value="ECO:0007669"/>
    <property type="project" value="UniProtKB-UniRule"/>
</dbReference>
<reference evidence="2 3" key="1">
    <citation type="journal article" date="2011" name="Stand. Genomic Sci.">
        <title>Complete genome sequence of the hyperthermophilic chemolithoautotroph Pyrolobus fumarii type strain (1A).</title>
        <authorList>
            <person name="Anderson I."/>
            <person name="Goker M."/>
            <person name="Nolan M."/>
            <person name="Lucas S."/>
            <person name="Hammon N."/>
            <person name="Deshpande S."/>
            <person name="Cheng J.F."/>
            <person name="Tapia R."/>
            <person name="Han C."/>
            <person name="Goodwin L."/>
            <person name="Pitluck S."/>
            <person name="Huntemann M."/>
            <person name="Liolios K."/>
            <person name="Ivanova N."/>
            <person name="Pagani I."/>
            <person name="Mavromatis K."/>
            <person name="Ovchinikova G."/>
            <person name="Pati A."/>
            <person name="Chen A."/>
            <person name="Palaniappan K."/>
            <person name="Land M."/>
            <person name="Hauser L."/>
            <person name="Brambilla E.M."/>
            <person name="Huber H."/>
            <person name="Yasawong M."/>
            <person name="Rohde M."/>
            <person name="Spring S."/>
            <person name="Abt B."/>
            <person name="Sikorski J."/>
            <person name="Wirth R."/>
            <person name="Detter J.C."/>
            <person name="Woyke T."/>
            <person name="Bristow J."/>
            <person name="Eisen J.A."/>
            <person name="Markowitz V."/>
            <person name="Hugenholtz P."/>
            <person name="Kyrpides N.C."/>
            <person name="Klenk H.P."/>
            <person name="Lapidus A."/>
        </authorList>
    </citation>
    <scope>NUCLEOTIDE SEQUENCE [LARGE SCALE GENOMIC DNA]</scope>
    <source>
        <strain evidence="3">DSM 11204 / 1A</strain>
    </source>
</reference>
<dbReference type="eggNOG" id="arCOG04263">
    <property type="taxonomic scope" value="Archaea"/>
</dbReference>
<comment type="function">
    <text evidence="1">Phosphorylates (R)-pantoate to form (R)-4-phosphopantoate in the CoA biosynthesis pathway.</text>
</comment>
<name>G0EFA3_PYRF1</name>
<dbReference type="UniPathway" id="UPA00241"/>
<dbReference type="KEGG" id="pfm:Pyrfu_0274"/>
<dbReference type="Proteomes" id="UP000001037">
    <property type="component" value="Chromosome"/>
</dbReference>
<dbReference type="RefSeq" id="WP_014025823.1">
    <property type="nucleotide sequence ID" value="NC_015931.1"/>
</dbReference>
<comment type="pathway">
    <text evidence="1">Cofactor biosynthesis; coenzyme A biosynthesis.</text>
</comment>
<dbReference type="GeneID" id="25394820"/>
<organism evidence="2 3">
    <name type="scientific">Pyrolobus fumarii (strain DSM 11204 / 1A)</name>
    <dbReference type="NCBI Taxonomy" id="694429"/>
    <lineage>
        <taxon>Archaea</taxon>
        <taxon>Thermoproteota</taxon>
        <taxon>Thermoprotei</taxon>
        <taxon>Desulfurococcales</taxon>
        <taxon>Pyrodictiaceae</taxon>
        <taxon>Pyrolobus</taxon>
    </lineage>
</organism>
<dbReference type="AlphaFoldDB" id="G0EFA3"/>
<dbReference type="HOGENOM" id="CLU_081191_0_0_2"/>
<dbReference type="PANTHER" id="PTHR42282:SF1">
    <property type="entry name" value="PANTOATE KINASE"/>
    <property type="match status" value="1"/>
</dbReference>
<keyword evidence="1" id="KW-0808">Transferase</keyword>
<comment type="similarity">
    <text evidence="1">Belongs to the GHMP kinase family. PoK subfamily.</text>
</comment>
<dbReference type="InterPro" id="IPR012043">
    <property type="entry name" value="PoK"/>
</dbReference>
<keyword evidence="1 2" id="KW-0418">Kinase</keyword>
<evidence type="ECO:0000313" key="3">
    <source>
        <dbReference type="Proteomes" id="UP000001037"/>
    </source>
</evidence>
<protein>
    <recommendedName>
        <fullName evidence="1">Pantoate kinase</fullName>
        <shortName evidence="1">PoK</shortName>
        <ecNumber evidence="1">2.7.1.169</ecNumber>
    </recommendedName>
</protein>
<dbReference type="GO" id="GO:0005524">
    <property type="term" value="F:ATP binding"/>
    <property type="evidence" value="ECO:0007669"/>
    <property type="project" value="UniProtKB-KW"/>
</dbReference>
<keyword evidence="1" id="KW-0173">Coenzyme A biosynthesis</keyword>
<proteinExistence type="inferred from homology"/>
<sequence length="293" mass="31847">MKCVEARVPLHLSIVWVPVVRGDPLHDGSLGAGLMLEPPVRALACNAPGGYHGPKIPPALRCLRSLGWNNEFIRVETPYPPGYGLAVSGAVTLAACLAYAGLRAISSIRAADEAHVAEVLEGTGLGDVTALYTAWGLEVRVEPGAPGVGGRAEAHPVEELWAVAVPVRSVDTRVLLREMWSRVTQDDAIHAYEAVRREPSLESLARAAREFTMRATPPPEAARRAIAECSSRAHLVVYKKGSLVIIVDEPHNTIECLEKIGLRAILLRLTNTRPFTRWIDLRENVKQCSHTTC</sequence>
<evidence type="ECO:0000313" key="2">
    <source>
        <dbReference type="EMBL" id="AEM38146.1"/>
    </source>
</evidence>
<evidence type="ECO:0000256" key="1">
    <source>
        <dbReference type="HAMAP-Rule" id="MF_02223"/>
    </source>
</evidence>
<dbReference type="FunCoup" id="G0EFA3">
    <property type="interactions" value="66"/>
</dbReference>
<dbReference type="GO" id="GO:0015937">
    <property type="term" value="P:coenzyme A biosynthetic process"/>
    <property type="evidence" value="ECO:0007669"/>
    <property type="project" value="UniProtKB-UniRule"/>
</dbReference>
<dbReference type="PANTHER" id="PTHR42282">
    <property type="entry name" value="PANTOATE KINASE-RELATED"/>
    <property type="match status" value="1"/>
</dbReference>
<dbReference type="EC" id="2.7.1.169" evidence="1"/>
<dbReference type="OrthoDB" id="15544at2157"/>
<dbReference type="STRING" id="694429.Pyrfu_0274"/>
<accession>G0EFA3</accession>
<dbReference type="HAMAP" id="MF_02223">
    <property type="entry name" value="Pantoate_kinase"/>
    <property type="match status" value="1"/>
</dbReference>
<comment type="catalytic activity">
    <reaction evidence="1">
        <text>(R)-pantoate + ATP = (R)-4-phosphopantoate + ADP + H(+)</text>
        <dbReference type="Rhea" id="RHEA:28246"/>
        <dbReference type="ChEBI" id="CHEBI:15378"/>
        <dbReference type="ChEBI" id="CHEBI:15980"/>
        <dbReference type="ChEBI" id="CHEBI:30616"/>
        <dbReference type="ChEBI" id="CHEBI:61294"/>
        <dbReference type="ChEBI" id="CHEBI:456216"/>
        <dbReference type="EC" id="2.7.1.169"/>
    </reaction>
</comment>
<keyword evidence="1" id="KW-0067">ATP-binding</keyword>
<dbReference type="EMBL" id="CP002838">
    <property type="protein sequence ID" value="AEM38146.1"/>
    <property type="molecule type" value="Genomic_DNA"/>
</dbReference>